<feature type="signal peptide" evidence="1">
    <location>
        <begin position="1"/>
        <end position="20"/>
    </location>
</feature>
<gene>
    <name evidence="2" type="ORF">HQ35_05915</name>
    <name evidence="3" type="ORF">SAMN02745205_00265</name>
</gene>
<evidence type="ECO:0000256" key="1">
    <source>
        <dbReference type="SAM" id="SignalP"/>
    </source>
</evidence>
<evidence type="ECO:0008006" key="6">
    <source>
        <dbReference type="Google" id="ProtNLM"/>
    </source>
</evidence>
<evidence type="ECO:0000313" key="3">
    <source>
        <dbReference type="EMBL" id="SJZ32253.1"/>
    </source>
</evidence>
<dbReference type="Proteomes" id="UP000189956">
    <property type="component" value="Unassembled WGS sequence"/>
</dbReference>
<reference evidence="3 5" key="2">
    <citation type="submission" date="2017-02" db="EMBL/GenBank/DDBJ databases">
        <authorList>
            <person name="Peterson S.W."/>
        </authorList>
    </citation>
    <scope>NUCLEOTIDE SEQUENCE [LARGE SCALE GENOMIC DNA]</scope>
    <source>
        <strain evidence="3 5">ATCC 700135</strain>
    </source>
</reference>
<dbReference type="EMBL" id="JQJD01000043">
    <property type="protein sequence ID" value="KGN80229.1"/>
    <property type="molecule type" value="Genomic_DNA"/>
</dbReference>
<proteinExistence type="predicted"/>
<accession>A0A0A2EV86</accession>
<evidence type="ECO:0000313" key="4">
    <source>
        <dbReference type="Proteomes" id="UP000030125"/>
    </source>
</evidence>
<organism evidence="2 4">
    <name type="scientific">Porphyromonas cangingivalis</name>
    <dbReference type="NCBI Taxonomy" id="36874"/>
    <lineage>
        <taxon>Bacteria</taxon>
        <taxon>Pseudomonadati</taxon>
        <taxon>Bacteroidota</taxon>
        <taxon>Bacteroidia</taxon>
        <taxon>Bacteroidales</taxon>
        <taxon>Porphyromonadaceae</taxon>
        <taxon>Porphyromonas</taxon>
    </lineage>
</organism>
<feature type="chain" id="PRO_5014506617" description="Outer membrane protein beta-barrel domain-containing protein" evidence="1">
    <location>
        <begin position="21"/>
        <end position="202"/>
    </location>
</feature>
<dbReference type="OrthoDB" id="1034252at2"/>
<sequence length="202" mass="22586">MKKIIITLILAASSLFMAKAQDYKPEWQQVDTMTVTRMQAERRLAFVEKTDVIPMSFFIEAGGAGLSPLSFNFETRFARQLNGLGLRVGASFLGFGSTGIVTVPVQLTYLLGRRGNYFEIGAGATLFHGYSSLFRDRDYGPDSGKSKDTYTRLIGTTTFGYRYQPVKGGFMFRAGFAPFLHIEDGDVIFFPYMPYISLGYSF</sequence>
<evidence type="ECO:0000313" key="5">
    <source>
        <dbReference type="Proteomes" id="UP000189956"/>
    </source>
</evidence>
<protein>
    <recommendedName>
        <fullName evidence="6">Outer membrane protein beta-barrel domain-containing protein</fullName>
    </recommendedName>
</protein>
<dbReference type="RefSeq" id="WP_036851726.1">
    <property type="nucleotide sequence ID" value="NZ_FUWL01000003.1"/>
</dbReference>
<keyword evidence="1" id="KW-0732">Signal</keyword>
<reference evidence="2 4" key="1">
    <citation type="submission" date="2014-08" db="EMBL/GenBank/DDBJ databases">
        <title>Porphyromonas cangingivalis strain:COT-109_OH1386 Genome sequencing.</title>
        <authorList>
            <person name="Wallis C."/>
            <person name="Deusch O."/>
            <person name="O'Flynn C."/>
            <person name="Davis I."/>
            <person name="Jospin G."/>
            <person name="Darling A.E."/>
            <person name="Coil D.A."/>
            <person name="Alexiev A."/>
            <person name="Horsfall A."/>
            <person name="Kirkwood N."/>
            <person name="Harris S."/>
            <person name="Eisen J.A."/>
        </authorList>
    </citation>
    <scope>NUCLEOTIDE SEQUENCE [LARGE SCALE GENOMIC DNA]</scope>
    <source>
        <strain evidence="4">COT-109 OH1386</strain>
        <strain evidence="2">COT-109_OH1386</strain>
    </source>
</reference>
<dbReference type="AlphaFoldDB" id="A0A0A2EV86"/>
<dbReference type="EMBL" id="FUWL01000003">
    <property type="protein sequence ID" value="SJZ32253.1"/>
    <property type="molecule type" value="Genomic_DNA"/>
</dbReference>
<dbReference type="STRING" id="36874.HQ34_00625"/>
<evidence type="ECO:0000313" key="2">
    <source>
        <dbReference type="EMBL" id="KGN80229.1"/>
    </source>
</evidence>
<keyword evidence="4" id="KW-1185">Reference proteome</keyword>
<dbReference type="Proteomes" id="UP000030125">
    <property type="component" value="Unassembled WGS sequence"/>
</dbReference>
<name>A0A0A2EV86_PORCN</name>